<protein>
    <submittedName>
        <fullName evidence="2">Uncharacterized protein</fullName>
    </submittedName>
</protein>
<dbReference type="Proteomes" id="UP000292957">
    <property type="component" value="Unassembled WGS sequence"/>
</dbReference>
<reference evidence="2" key="1">
    <citation type="submission" date="2019-01" db="EMBL/GenBank/DDBJ databases">
        <title>Draft genome sequences of three monokaryotic isolates of the white-rot basidiomycete fungus Dichomitus squalens.</title>
        <authorList>
            <consortium name="DOE Joint Genome Institute"/>
            <person name="Lopez S.C."/>
            <person name="Andreopoulos B."/>
            <person name="Pangilinan J."/>
            <person name="Lipzen A."/>
            <person name="Riley R."/>
            <person name="Ahrendt S."/>
            <person name="Ng V."/>
            <person name="Barry K."/>
            <person name="Daum C."/>
            <person name="Grigoriev I.V."/>
            <person name="Hilden K.S."/>
            <person name="Makela M.R."/>
            <person name="de Vries R.P."/>
        </authorList>
    </citation>
    <scope>NUCLEOTIDE SEQUENCE [LARGE SCALE GENOMIC DNA]</scope>
    <source>
        <strain evidence="2">OM18370.1</strain>
    </source>
</reference>
<accession>A0A4Q9N4S0</accession>
<gene>
    <name evidence="2" type="ORF">BD311DRAFT_802610</name>
</gene>
<evidence type="ECO:0000313" key="2">
    <source>
        <dbReference type="EMBL" id="TBU34252.1"/>
    </source>
</evidence>
<name>A0A4Q9N4S0_9APHY</name>
<proteinExistence type="predicted"/>
<dbReference type="AlphaFoldDB" id="A0A4Q9N4S0"/>
<evidence type="ECO:0000256" key="1">
    <source>
        <dbReference type="SAM" id="MobiDB-lite"/>
    </source>
</evidence>
<sequence length="200" mass="22141">MKVRAELSVQSVREAISKLRKHNVDMSVWCRVSVCRLTTDPYIPSPPTGSEPQGVLKAHKSYKPPPTPHPSAISVLPLEHDDGSLVPTRSNTPAPIKTAILSDEGITSHLAKDTGSAIKRLDTEHVEVSSHRRVSKIHRRVYRPDLGCYEENLDTSPLTNERTNWSCAGVPSKCRDRLYASVVKSPVKSQSRLLAIQFST</sequence>
<organism evidence="2">
    <name type="scientific">Dichomitus squalens</name>
    <dbReference type="NCBI Taxonomy" id="114155"/>
    <lineage>
        <taxon>Eukaryota</taxon>
        <taxon>Fungi</taxon>
        <taxon>Dikarya</taxon>
        <taxon>Basidiomycota</taxon>
        <taxon>Agaricomycotina</taxon>
        <taxon>Agaricomycetes</taxon>
        <taxon>Polyporales</taxon>
        <taxon>Polyporaceae</taxon>
        <taxon>Dichomitus</taxon>
    </lineage>
</organism>
<dbReference type="EMBL" id="ML143389">
    <property type="protein sequence ID" value="TBU34252.1"/>
    <property type="molecule type" value="Genomic_DNA"/>
</dbReference>
<feature type="region of interest" description="Disordered" evidence="1">
    <location>
        <begin position="45"/>
        <end position="68"/>
    </location>
</feature>